<evidence type="ECO:0000313" key="1">
    <source>
        <dbReference type="EMBL" id="DAE25727.1"/>
    </source>
</evidence>
<proteinExistence type="predicted"/>
<protein>
    <recommendedName>
        <fullName evidence="2">Phage protein</fullName>
    </recommendedName>
</protein>
<dbReference type="EMBL" id="BK015800">
    <property type="protein sequence ID" value="DAE25727.1"/>
    <property type="molecule type" value="Genomic_DNA"/>
</dbReference>
<name>A0A8S5R2L6_9CAUD</name>
<dbReference type="InterPro" id="IPR057006">
    <property type="entry name" value="Phage_TAC_19"/>
</dbReference>
<reference evidence="1" key="1">
    <citation type="journal article" date="2021" name="Proc. Natl. Acad. Sci. U.S.A.">
        <title>A Catalog of Tens of Thousands of Viruses from Human Metagenomes Reveals Hidden Associations with Chronic Diseases.</title>
        <authorList>
            <person name="Tisza M.J."/>
            <person name="Buck C.B."/>
        </authorList>
    </citation>
    <scope>NUCLEOTIDE SEQUENCE</scope>
    <source>
        <strain evidence="1">CtC6Q17</strain>
    </source>
</reference>
<evidence type="ECO:0008006" key="2">
    <source>
        <dbReference type="Google" id="ProtNLM"/>
    </source>
</evidence>
<dbReference type="Pfam" id="PF23857">
    <property type="entry name" value="Phage_TAC_19"/>
    <property type="match status" value="1"/>
</dbReference>
<organism evidence="1">
    <name type="scientific">Siphoviridae sp. ctC6Q17</name>
    <dbReference type="NCBI Taxonomy" id="2827271"/>
    <lineage>
        <taxon>Viruses</taxon>
        <taxon>Duplodnaviria</taxon>
        <taxon>Heunggongvirae</taxon>
        <taxon>Uroviricota</taxon>
        <taxon>Caudoviricetes</taxon>
    </lineage>
</organism>
<accession>A0A8S5R2L6</accession>
<sequence>MYEIKLKKGGVEKEYSKDYINVEDNLLAVDHSARQNAFISNDKAAFDSKQTRKLSEAYLQMFVDMYGKQFTVADLKTADVETLNVLDKLYVDALGRGENNEEEDAEKKE</sequence>